<dbReference type="AlphaFoldDB" id="A0A423SSD7"/>
<reference evidence="7 8" key="1">
    <citation type="submission" date="2018-04" db="EMBL/GenBank/DDBJ databases">
        <authorList>
            <person name="Zhang X."/>
            <person name="Yuan J."/>
            <person name="Li F."/>
            <person name="Xiang J."/>
        </authorList>
    </citation>
    <scope>NUCLEOTIDE SEQUENCE [LARGE SCALE GENOMIC DNA]</scope>
    <source>
        <tissue evidence="7">Muscle</tissue>
    </source>
</reference>
<reference evidence="7 8" key="2">
    <citation type="submission" date="2019-01" db="EMBL/GenBank/DDBJ databases">
        <title>The decoding of complex shrimp genome reveals the adaptation for benthos swimmer, frequently molting mechanism and breeding impact on genome.</title>
        <authorList>
            <person name="Sun Y."/>
            <person name="Gao Y."/>
            <person name="Yu Y."/>
        </authorList>
    </citation>
    <scope>NUCLEOTIDE SEQUENCE [LARGE SCALE GENOMIC DNA]</scope>
    <source>
        <tissue evidence="7">Muscle</tissue>
    </source>
</reference>
<keyword evidence="8" id="KW-1185">Reference proteome</keyword>
<dbReference type="Pfam" id="PF01248">
    <property type="entry name" value="Ribosomal_L7Ae"/>
    <property type="match status" value="1"/>
</dbReference>
<dbReference type="EMBL" id="QCYY01002847">
    <property type="protein sequence ID" value="ROT67113.1"/>
    <property type="molecule type" value="Genomic_DNA"/>
</dbReference>
<dbReference type="Gene3D" id="3.30.1330.30">
    <property type="match status" value="1"/>
</dbReference>
<protein>
    <recommendedName>
        <fullName evidence="4">60S ribosomal protein L7a</fullName>
    </recommendedName>
</protein>
<feature type="region of interest" description="Disordered" evidence="5">
    <location>
        <begin position="67"/>
        <end position="91"/>
    </location>
</feature>
<gene>
    <name evidence="7" type="ORF">C7M84_014824</name>
</gene>
<organism evidence="7 8">
    <name type="scientific">Penaeus vannamei</name>
    <name type="common">Whiteleg shrimp</name>
    <name type="synonym">Litopenaeus vannamei</name>
    <dbReference type="NCBI Taxonomy" id="6689"/>
    <lineage>
        <taxon>Eukaryota</taxon>
        <taxon>Metazoa</taxon>
        <taxon>Ecdysozoa</taxon>
        <taxon>Arthropoda</taxon>
        <taxon>Crustacea</taxon>
        <taxon>Multicrustacea</taxon>
        <taxon>Malacostraca</taxon>
        <taxon>Eumalacostraca</taxon>
        <taxon>Eucarida</taxon>
        <taxon>Decapoda</taxon>
        <taxon>Dendrobranchiata</taxon>
        <taxon>Penaeoidea</taxon>
        <taxon>Penaeidae</taxon>
        <taxon>Penaeus</taxon>
    </lineage>
</organism>
<evidence type="ECO:0000313" key="8">
    <source>
        <dbReference type="Proteomes" id="UP000283509"/>
    </source>
</evidence>
<feature type="region of interest" description="Disordered" evidence="5">
    <location>
        <begin position="1"/>
        <end position="27"/>
    </location>
</feature>
<dbReference type="Proteomes" id="UP000283509">
    <property type="component" value="Unassembled WGS sequence"/>
</dbReference>
<dbReference type="InterPro" id="IPR050257">
    <property type="entry name" value="eL8/uL1-like"/>
</dbReference>
<evidence type="ECO:0000313" key="7">
    <source>
        <dbReference type="EMBL" id="ROT67113.1"/>
    </source>
</evidence>
<comment type="similarity">
    <text evidence="1 4">Belongs to the eukaryotic ribosomal protein eL8 family.</text>
</comment>
<feature type="domain" description="Ribosomal protein eL8/eL30/eS12/Gadd45" evidence="6">
    <location>
        <begin position="177"/>
        <end position="260"/>
    </location>
</feature>
<sequence length="311" mass="35590">MNFVATPPSSTSARERCPASHAKRSGKWRMRNPTRLQQATWGRQQLTLGEAALLGRKVAAAPLVTKKPAPPKKVQNPLFEKRPRNFGIGGNIQPKRDLSRFLKWPRYIRVQRQRSVLLRRLKVPPPIHQFKQRLDSQKARELFKLLQKYRPESKQAKVARLRKRAELRAAGKEDVPTKRKLSVRMGVNTITTLVEQKKARLVVIACDVDPIEIILHLPALCRKMGVPYCIVGNKSRMGMVVRRKNATCLALTDVEANDRNNLNKLIEVVKTNYNDRYEEIRKNWGGGTLSAKSRAKFAKVERARAREVRTV</sequence>
<dbReference type="InterPro" id="IPR004038">
    <property type="entry name" value="Ribosomal_eL8/eL30/eS12/Gad45"/>
</dbReference>
<dbReference type="InterPro" id="IPR001921">
    <property type="entry name" value="Ribosomal_eL8_euk"/>
</dbReference>
<comment type="function">
    <text evidence="4">Component of the ribosome.</text>
</comment>
<dbReference type="OrthoDB" id="29563at2759"/>
<keyword evidence="2 4" id="KW-0689">Ribosomal protein</keyword>
<evidence type="ECO:0000256" key="3">
    <source>
        <dbReference type="ARBA" id="ARBA00023274"/>
    </source>
</evidence>
<evidence type="ECO:0000256" key="1">
    <source>
        <dbReference type="ARBA" id="ARBA00007337"/>
    </source>
</evidence>
<name>A0A423SSD7_PENVA</name>
<evidence type="ECO:0000256" key="4">
    <source>
        <dbReference type="RuleBase" id="RU367042"/>
    </source>
</evidence>
<comment type="caution">
    <text evidence="7">The sequence shown here is derived from an EMBL/GenBank/DDBJ whole genome shotgun (WGS) entry which is preliminary data.</text>
</comment>
<dbReference type="FunFam" id="3.30.1330.30:FF:000003">
    <property type="entry name" value="60S ribosomal protein L7a"/>
    <property type="match status" value="1"/>
</dbReference>
<evidence type="ECO:0000259" key="6">
    <source>
        <dbReference type="Pfam" id="PF01248"/>
    </source>
</evidence>
<dbReference type="STRING" id="6689.A0A423SSD7"/>
<dbReference type="PANTHER" id="PTHR23105">
    <property type="entry name" value="RIBOSOMAL PROTEIN L7AE FAMILY MEMBER"/>
    <property type="match status" value="1"/>
</dbReference>
<accession>A0A423SSD7</accession>
<dbReference type="SUPFAM" id="SSF55315">
    <property type="entry name" value="L30e-like"/>
    <property type="match status" value="1"/>
</dbReference>
<dbReference type="GO" id="GO:0022625">
    <property type="term" value="C:cytosolic large ribosomal subunit"/>
    <property type="evidence" value="ECO:0007669"/>
    <property type="project" value="UniProtKB-UniRule"/>
</dbReference>
<evidence type="ECO:0000256" key="5">
    <source>
        <dbReference type="SAM" id="MobiDB-lite"/>
    </source>
</evidence>
<dbReference type="PRINTS" id="PR00882">
    <property type="entry name" value="RIBOSOMALL7A"/>
</dbReference>
<keyword evidence="3 4" id="KW-0687">Ribonucleoprotein</keyword>
<dbReference type="PRINTS" id="PR00881">
    <property type="entry name" value="L7ARS6FAMILY"/>
</dbReference>
<dbReference type="InterPro" id="IPR029064">
    <property type="entry name" value="Ribosomal_eL30-like_sf"/>
</dbReference>
<dbReference type="InterPro" id="IPR018492">
    <property type="entry name" value="Ribosomal_eL8/Nhp2"/>
</dbReference>
<proteinExistence type="inferred from homology"/>
<evidence type="ECO:0000256" key="2">
    <source>
        <dbReference type="ARBA" id="ARBA00022980"/>
    </source>
</evidence>
<dbReference type="GO" id="GO:0003723">
    <property type="term" value="F:RNA binding"/>
    <property type="evidence" value="ECO:0007669"/>
    <property type="project" value="UniProtKB-UniRule"/>
</dbReference>